<name>A0A315Z6Y1_SEDFL</name>
<dbReference type="OrthoDB" id="9779630at2"/>
<dbReference type="PANTHER" id="PTHR31088">
    <property type="entry name" value="MEMBRANE-ASSOCIATED PROTEIN VIPP1, CHLOROPLASTIC"/>
    <property type="match status" value="1"/>
</dbReference>
<keyword evidence="4" id="KW-1185">Reference proteome</keyword>
<evidence type="ECO:0000313" key="3">
    <source>
        <dbReference type="EMBL" id="PWJ40167.1"/>
    </source>
</evidence>
<reference evidence="3 4" key="1">
    <citation type="submission" date="2018-03" db="EMBL/GenBank/DDBJ databases">
        <title>Genomic Encyclopedia of Archaeal and Bacterial Type Strains, Phase II (KMG-II): from individual species to whole genera.</title>
        <authorList>
            <person name="Goeker M."/>
        </authorList>
    </citation>
    <scope>NUCLEOTIDE SEQUENCE [LARGE SCALE GENOMIC DNA]</scope>
    <source>
        <strain evidence="3 4">DSM 28229</strain>
    </source>
</reference>
<proteinExistence type="inferred from homology"/>
<evidence type="ECO:0000256" key="1">
    <source>
        <dbReference type="ARBA" id="ARBA00043985"/>
    </source>
</evidence>
<accession>A0A315Z6Y1</accession>
<sequence length="238" mass="26376">MSIFKRLFGIGSAEVNSALDKLEDPVKMTEQGIRDLKQDLTKSMQGLAEVKALTIRTRKEYESNKDKAEEYERKAILLLQKAESGQLVPEEADRLASECLSKKEQAMTAAQTHHKMLSQNEGQVAKMEQNIQSLKSQISKWENEAKTLKARAKVSEASAKLNKTLANVDSSSTINLLERMKQKVEEKEALAESYGDIASLETSVDDEINKAIGPGTGNSTPQLEALKAKLKLNQNNPE</sequence>
<dbReference type="Proteomes" id="UP000245535">
    <property type="component" value="Unassembled WGS sequence"/>
</dbReference>
<evidence type="ECO:0000313" key="4">
    <source>
        <dbReference type="Proteomes" id="UP000245535"/>
    </source>
</evidence>
<dbReference type="InterPro" id="IPR007157">
    <property type="entry name" value="PspA_VIPP1"/>
</dbReference>
<dbReference type="EMBL" id="QGDO01000005">
    <property type="protein sequence ID" value="PWJ40167.1"/>
    <property type="molecule type" value="Genomic_DNA"/>
</dbReference>
<dbReference type="RefSeq" id="WP_109620653.1">
    <property type="nucleotide sequence ID" value="NZ_QGDO01000005.1"/>
</dbReference>
<dbReference type="PANTHER" id="PTHR31088:SF6">
    <property type="entry name" value="PHAGE SHOCK PROTEIN A"/>
    <property type="match status" value="1"/>
</dbReference>
<organism evidence="3 4">
    <name type="scientific">Sediminitomix flava</name>
    <dbReference type="NCBI Taxonomy" id="379075"/>
    <lineage>
        <taxon>Bacteria</taxon>
        <taxon>Pseudomonadati</taxon>
        <taxon>Bacteroidota</taxon>
        <taxon>Cytophagia</taxon>
        <taxon>Cytophagales</taxon>
        <taxon>Flammeovirgaceae</taxon>
        <taxon>Sediminitomix</taxon>
    </lineage>
</organism>
<dbReference type="AlphaFoldDB" id="A0A315Z6Y1"/>
<gene>
    <name evidence="3" type="ORF">BC781_105235</name>
</gene>
<dbReference type="Pfam" id="PF04012">
    <property type="entry name" value="PspA_IM30"/>
    <property type="match status" value="1"/>
</dbReference>
<comment type="caution">
    <text evidence="3">The sequence shown here is derived from an EMBL/GenBank/DDBJ whole genome shotgun (WGS) entry which is preliminary data.</text>
</comment>
<comment type="similarity">
    <text evidence="1">Belongs to the PspA/Vipp/IM30 family.</text>
</comment>
<evidence type="ECO:0000256" key="2">
    <source>
        <dbReference type="SAM" id="Coils"/>
    </source>
</evidence>
<protein>
    <submittedName>
        <fullName evidence="3">Phage shock protein A (PspA) family protein</fullName>
    </submittedName>
</protein>
<feature type="coiled-coil region" evidence="2">
    <location>
        <begin position="117"/>
        <end position="197"/>
    </location>
</feature>
<keyword evidence="2" id="KW-0175">Coiled coil</keyword>